<sequence length="69" mass="7289">MRGRRDGAKKFVHGEAGSLSLAYHSLDVRGARLQQLVTCHAVPGSTSAGSLALLGMLSATRRRESPGNQ</sequence>
<dbReference type="RefSeq" id="WP_276091776.1">
    <property type="nucleotide sequence ID" value="NZ_JARJBC010000001.1"/>
</dbReference>
<evidence type="ECO:0000313" key="2">
    <source>
        <dbReference type="EMBL" id="MDF3287905.1"/>
    </source>
</evidence>
<organism evidence="2 3">
    <name type="scientific">Streptomyces silvisoli</name>
    <dbReference type="NCBI Taxonomy" id="3034235"/>
    <lineage>
        <taxon>Bacteria</taxon>
        <taxon>Bacillati</taxon>
        <taxon>Actinomycetota</taxon>
        <taxon>Actinomycetes</taxon>
        <taxon>Kitasatosporales</taxon>
        <taxon>Streptomycetaceae</taxon>
        <taxon>Streptomyces</taxon>
    </lineage>
</organism>
<protein>
    <recommendedName>
        <fullName evidence="1">MmyB-like transcription regulator ligand binding domain-containing protein</fullName>
    </recommendedName>
</protein>
<dbReference type="InterPro" id="IPR041413">
    <property type="entry name" value="MLTR_LBD"/>
</dbReference>
<evidence type="ECO:0000313" key="3">
    <source>
        <dbReference type="Proteomes" id="UP001216579"/>
    </source>
</evidence>
<keyword evidence="3" id="KW-1185">Reference proteome</keyword>
<accession>A0ABT5ZE71</accession>
<gene>
    <name evidence="2" type="ORF">P3G67_01365</name>
</gene>
<name>A0ABT5ZE71_9ACTN</name>
<feature type="domain" description="MmyB-like transcription regulator ligand binding" evidence="1">
    <location>
        <begin position="2"/>
        <end position="54"/>
    </location>
</feature>
<dbReference type="EMBL" id="JARJBC010000001">
    <property type="protein sequence ID" value="MDF3287905.1"/>
    <property type="molecule type" value="Genomic_DNA"/>
</dbReference>
<dbReference type="Pfam" id="PF17765">
    <property type="entry name" value="MLTR_LBD"/>
    <property type="match status" value="1"/>
</dbReference>
<evidence type="ECO:0000259" key="1">
    <source>
        <dbReference type="Pfam" id="PF17765"/>
    </source>
</evidence>
<proteinExistence type="predicted"/>
<comment type="caution">
    <text evidence="2">The sequence shown here is derived from an EMBL/GenBank/DDBJ whole genome shotgun (WGS) entry which is preliminary data.</text>
</comment>
<reference evidence="2 3" key="1">
    <citation type="submission" date="2023-03" db="EMBL/GenBank/DDBJ databases">
        <title>Draft genome sequence of Streptomyces sp. RB6PN23 isolated from peat swamp forest in Thailand.</title>
        <authorList>
            <person name="Klaysubun C."/>
            <person name="Duangmal K."/>
        </authorList>
    </citation>
    <scope>NUCLEOTIDE SEQUENCE [LARGE SCALE GENOMIC DNA]</scope>
    <source>
        <strain evidence="2 3">RB6PN23</strain>
    </source>
</reference>
<dbReference type="Proteomes" id="UP001216579">
    <property type="component" value="Unassembled WGS sequence"/>
</dbReference>